<evidence type="ECO:0000313" key="1">
    <source>
        <dbReference type="EMBL" id="NGP17862.1"/>
    </source>
</evidence>
<dbReference type="Gene3D" id="3.40.50.1110">
    <property type="entry name" value="SGNH hydrolase"/>
    <property type="match status" value="1"/>
</dbReference>
<proteinExistence type="predicted"/>
<organism evidence="1 2">
    <name type="scientific">Devosia aurantiaca</name>
    <dbReference type="NCBI Taxonomy" id="2714858"/>
    <lineage>
        <taxon>Bacteria</taxon>
        <taxon>Pseudomonadati</taxon>
        <taxon>Pseudomonadota</taxon>
        <taxon>Alphaproteobacteria</taxon>
        <taxon>Hyphomicrobiales</taxon>
        <taxon>Devosiaceae</taxon>
        <taxon>Devosia</taxon>
    </lineage>
</organism>
<accession>A0A6M1SR02</accession>
<name>A0A6M1SR02_9HYPH</name>
<comment type="caution">
    <text evidence="1">The sequence shown here is derived from an EMBL/GenBank/DDBJ whole genome shotgun (WGS) entry which is preliminary data.</text>
</comment>
<protein>
    <submittedName>
        <fullName evidence="1">Uncharacterized protein</fullName>
    </submittedName>
</protein>
<dbReference type="SUPFAM" id="SSF52266">
    <property type="entry name" value="SGNH hydrolase"/>
    <property type="match status" value="1"/>
</dbReference>
<evidence type="ECO:0000313" key="2">
    <source>
        <dbReference type="Proteomes" id="UP000474802"/>
    </source>
</evidence>
<reference evidence="1 2" key="2">
    <citation type="submission" date="2020-03" db="EMBL/GenBank/DDBJ databases">
        <title>Devosia chinhatensis sp. nov., isolated from a hexachlorocyclohexane (HCH) dump site in India.</title>
        <authorList>
            <person name="Kumar M."/>
            <person name="Lal R."/>
        </authorList>
    </citation>
    <scope>NUCLEOTIDE SEQUENCE [LARGE SCALE GENOMIC DNA]</scope>
    <source>
        <strain evidence="1 2">H239</strain>
    </source>
</reference>
<dbReference type="RefSeq" id="WP_164534110.1">
    <property type="nucleotide sequence ID" value="NZ_JAALFG010000002.1"/>
</dbReference>
<dbReference type="EMBL" id="JAALFG010000002">
    <property type="protein sequence ID" value="NGP17862.1"/>
    <property type="molecule type" value="Genomic_DNA"/>
</dbReference>
<keyword evidence="2" id="KW-1185">Reference proteome</keyword>
<gene>
    <name evidence="1" type="ORF">G5575_09510</name>
</gene>
<dbReference type="AlphaFoldDB" id="A0A6M1SR02"/>
<reference evidence="1 2" key="1">
    <citation type="submission" date="2020-02" db="EMBL/GenBank/DDBJ databases">
        <authorList>
            <person name="Khan S.A."/>
            <person name="Jeon C.O."/>
            <person name="Chun B.H."/>
        </authorList>
    </citation>
    <scope>NUCLEOTIDE SEQUENCE [LARGE SCALE GENOMIC DNA]</scope>
    <source>
        <strain evidence="1 2">H239</strain>
    </source>
</reference>
<dbReference type="Proteomes" id="UP000474802">
    <property type="component" value="Unassembled WGS sequence"/>
</dbReference>
<dbReference type="InterPro" id="IPR036514">
    <property type="entry name" value="SGNH_hydro_sf"/>
</dbReference>
<sequence>MLGLGGGFTLAAGGAISVATRTKLGHASTPSPIVAWGDSMTYGYPSLAAALFDPPRSIIEQAVGGQTSTEVAARQGGIPILITLQGNEIPALLTAIPDLSWDFASGSVPAEWSAFSATGAAVPLSSAGGTLRANLVNTSPNFFLAGPQVKIGPLVLGHTLRVEFDIVEMTGIGQLQVGTLFGSWTQPGSPQLTITAPGSYSFEAVVTDNKDGGLIELGFIVLSTGDLSGVLELANVKIFRNYQPGDPTVSGTALSVTPLNSQGPWADGGLRLAGSVSGVDGQLEYDAGVVTFRRTTQGPALPVPPGSLFTPDAARDYRQHTAWIWVGRNNVSAPDIIKADIAAMVVHLGHSRYLVGSIVNGAGEGPESENFAIISGLNADLWAQYGNRFVDLRTALLAAHNGSAGDLEDVAAGIPPRSLRSDQFHLNALGQAVIAQAFHAATIARGW</sequence>
<dbReference type="GO" id="GO:0016788">
    <property type="term" value="F:hydrolase activity, acting on ester bonds"/>
    <property type="evidence" value="ECO:0007669"/>
    <property type="project" value="UniProtKB-ARBA"/>
</dbReference>